<reference evidence="1 2" key="1">
    <citation type="submission" date="2024-04" db="EMBL/GenBank/DDBJ databases">
        <authorList>
            <person name="Fracassetti M."/>
        </authorList>
    </citation>
    <scope>NUCLEOTIDE SEQUENCE [LARGE SCALE GENOMIC DNA]</scope>
</reference>
<name>A0AAV2GSM8_9ROSI</name>
<organism evidence="1 2">
    <name type="scientific">Linum trigynum</name>
    <dbReference type="NCBI Taxonomy" id="586398"/>
    <lineage>
        <taxon>Eukaryota</taxon>
        <taxon>Viridiplantae</taxon>
        <taxon>Streptophyta</taxon>
        <taxon>Embryophyta</taxon>
        <taxon>Tracheophyta</taxon>
        <taxon>Spermatophyta</taxon>
        <taxon>Magnoliopsida</taxon>
        <taxon>eudicotyledons</taxon>
        <taxon>Gunneridae</taxon>
        <taxon>Pentapetalae</taxon>
        <taxon>rosids</taxon>
        <taxon>fabids</taxon>
        <taxon>Malpighiales</taxon>
        <taxon>Linaceae</taxon>
        <taxon>Linum</taxon>
    </lineage>
</organism>
<dbReference type="Proteomes" id="UP001497516">
    <property type="component" value="Chromosome 9"/>
</dbReference>
<keyword evidence="2" id="KW-1185">Reference proteome</keyword>
<dbReference type="AlphaFoldDB" id="A0AAV2GSM8"/>
<evidence type="ECO:0000313" key="2">
    <source>
        <dbReference type="Proteomes" id="UP001497516"/>
    </source>
</evidence>
<dbReference type="EMBL" id="OZ034822">
    <property type="protein sequence ID" value="CAL1413775.1"/>
    <property type="molecule type" value="Genomic_DNA"/>
</dbReference>
<sequence>MTRQWFKRAAQVPLPVRGNVLYRIKPCAERVVYPPRPWKDMRSKGYDGGTGRSMTSLSISADMLSTRLSTDAGVLFTRVSYGSSM</sequence>
<gene>
    <name evidence="1" type="ORF">LTRI10_LOCUS52980</name>
</gene>
<accession>A0AAV2GSM8</accession>
<proteinExistence type="predicted"/>
<protein>
    <submittedName>
        <fullName evidence="1">Uncharacterized protein</fullName>
    </submittedName>
</protein>
<evidence type="ECO:0000313" key="1">
    <source>
        <dbReference type="EMBL" id="CAL1413775.1"/>
    </source>
</evidence>